<feature type="compositionally biased region" description="Low complexity" evidence="1">
    <location>
        <begin position="72"/>
        <end position="92"/>
    </location>
</feature>
<keyword evidence="4" id="KW-1185">Reference proteome</keyword>
<organism evidence="3 4">
    <name type="scientific">Latimeria chalumnae</name>
    <name type="common">Coelacanth</name>
    <dbReference type="NCBI Taxonomy" id="7897"/>
    <lineage>
        <taxon>Eukaryota</taxon>
        <taxon>Metazoa</taxon>
        <taxon>Chordata</taxon>
        <taxon>Craniata</taxon>
        <taxon>Vertebrata</taxon>
        <taxon>Euteleostomi</taxon>
        <taxon>Coelacanthiformes</taxon>
        <taxon>Coelacanthidae</taxon>
        <taxon>Latimeria</taxon>
    </lineage>
</organism>
<dbReference type="PANTHER" id="PTHR45749">
    <property type="match status" value="1"/>
</dbReference>
<feature type="region of interest" description="Disordered" evidence="1">
    <location>
        <begin position="60"/>
        <end position="92"/>
    </location>
</feature>
<dbReference type="AlphaFoldDB" id="H3AHC0"/>
<protein>
    <recommendedName>
        <fullName evidence="2">DUF4371 domain-containing protein</fullName>
    </recommendedName>
</protein>
<proteinExistence type="predicted"/>
<evidence type="ECO:0000256" key="1">
    <source>
        <dbReference type="SAM" id="MobiDB-lite"/>
    </source>
</evidence>
<dbReference type="InterPro" id="IPR025398">
    <property type="entry name" value="DUF4371"/>
</dbReference>
<dbReference type="InterPro" id="IPR012337">
    <property type="entry name" value="RNaseH-like_sf"/>
</dbReference>
<dbReference type="Pfam" id="PF14291">
    <property type="entry name" value="DUF4371"/>
    <property type="match status" value="1"/>
</dbReference>
<dbReference type="GeneTree" id="ENSGT00940000154356"/>
<dbReference type="EMBL" id="AFYH01169246">
    <property type="status" value="NOT_ANNOTATED_CDS"/>
    <property type="molecule type" value="Genomic_DNA"/>
</dbReference>
<reference evidence="4" key="1">
    <citation type="submission" date="2011-08" db="EMBL/GenBank/DDBJ databases">
        <title>The draft genome of Latimeria chalumnae.</title>
        <authorList>
            <person name="Di Palma F."/>
            <person name="Alfoldi J."/>
            <person name="Johnson J."/>
            <person name="Berlin A."/>
            <person name="Gnerre S."/>
            <person name="Jaffe D."/>
            <person name="MacCallum I."/>
            <person name="Young S."/>
            <person name="Walker B.J."/>
            <person name="Lander E."/>
            <person name="Lindblad-Toh K."/>
        </authorList>
    </citation>
    <scope>NUCLEOTIDE SEQUENCE [LARGE SCALE GENOMIC DNA]</scope>
    <source>
        <strain evidence="4">Wild caught</strain>
    </source>
</reference>
<dbReference type="SUPFAM" id="SSF53098">
    <property type="entry name" value="Ribonuclease H-like"/>
    <property type="match status" value="1"/>
</dbReference>
<sequence>RKKLSGAEYRKRKAIKEANLKKQAGALKKFLRRDYKIKNLKSRACLEDEEATVAPKVVAPGEGECRSDSEESSSSCGNDNVSSRTASAASPSPTPIPCIISSDAVLWPCSITDNIRQIIVEQGPNQVKDLNFPQHGGRWFPVSSYMWRLRNSEEVHREWLVYSVSKNSVFCFCCKLCSTCDSLLIPEGYANWKHIHTALRQHEMSTNHLDAYKSWIELCHRLRFNKTIDSSHQRILQAETRHWNDVLQRLLAVSTYLGKTIQNEFISLSSSKLTHKAKYYSIICDCTRDISYIEQMTMINRFVKCEACQQVKIHEHFLGFIPVTDSPGFGLTEVILDQLKEMGLQLKDMGQGYDNGSNMKGKYAGVQKQILEKNPRALFVLCSSHSLNLVVSDAAVCSRHVVFFFSLLQEIYVFFSSSSYRWAVLKEHVSNFTVKPLSTTRWESRVDAVHPIMYQLGEVYDDVLSIANDTSKDLMTRHEAVAGKMLDFQFLCTLAIWHKVLNQVNIANKLLQSPDFDLPATIKVLDDAVTFLSDEGFQSVIEEAKQLAQVIGMPPELKQTSQIRPRHKKKQFDYEAEDEPIQDPELDYKVNCFYSILDTAHTSVSERFQQLHEVCQSFHFLYDISGLNNLSATVGVELLKKCKDLQVYLSHGNNADIDALELFDEL</sequence>
<evidence type="ECO:0000259" key="2">
    <source>
        <dbReference type="Pfam" id="PF14291"/>
    </source>
</evidence>
<feature type="domain" description="DUF4371" evidence="2">
    <location>
        <begin position="279"/>
        <end position="365"/>
    </location>
</feature>
<evidence type="ECO:0000313" key="3">
    <source>
        <dbReference type="Ensembl" id="ENSLACP00000009041.1"/>
    </source>
</evidence>
<dbReference type="InParanoid" id="H3AHC0"/>
<dbReference type="eggNOG" id="ENOG502QPQD">
    <property type="taxonomic scope" value="Eukaryota"/>
</dbReference>
<accession>H3AHC0</accession>
<dbReference type="HOGENOM" id="CLU_006175_4_3_1"/>
<dbReference type="STRING" id="7897.ENSLACP00000009041"/>
<dbReference type="Ensembl" id="ENSLACT00000009110.1">
    <property type="protein sequence ID" value="ENSLACP00000009041.1"/>
    <property type="gene ID" value="ENSLACG00000007983.1"/>
</dbReference>
<dbReference type="OMA" id="WIELCHR"/>
<name>H3AHC0_LATCH</name>
<evidence type="ECO:0000313" key="4">
    <source>
        <dbReference type="Proteomes" id="UP000008672"/>
    </source>
</evidence>
<dbReference type="Proteomes" id="UP000008672">
    <property type="component" value="Unassembled WGS sequence"/>
</dbReference>
<reference evidence="3" key="2">
    <citation type="submission" date="2025-08" db="UniProtKB">
        <authorList>
            <consortium name="Ensembl"/>
        </authorList>
    </citation>
    <scope>IDENTIFICATION</scope>
</reference>
<reference evidence="3" key="3">
    <citation type="submission" date="2025-09" db="UniProtKB">
        <authorList>
            <consortium name="Ensembl"/>
        </authorList>
    </citation>
    <scope>IDENTIFICATION</scope>
</reference>
<dbReference type="PANTHER" id="PTHR45749:SF35">
    <property type="entry name" value="AC-LIKE TRANSPOSASE-RELATED"/>
    <property type="match status" value="1"/>
</dbReference>